<evidence type="ECO:0000313" key="1">
    <source>
        <dbReference type="EMBL" id="ORD98292.1"/>
    </source>
</evidence>
<protein>
    <submittedName>
        <fullName evidence="1">Uncharacterized protein</fullName>
    </submittedName>
</protein>
<evidence type="ECO:0000313" key="2">
    <source>
        <dbReference type="Proteomes" id="UP000192501"/>
    </source>
</evidence>
<dbReference type="Proteomes" id="UP000192501">
    <property type="component" value="Unassembled WGS sequence"/>
</dbReference>
<gene>
    <name evidence="1" type="ORF">A0H76_2780</name>
</gene>
<dbReference type="AlphaFoldDB" id="A0A1X0QEX7"/>
<reference evidence="1 2" key="1">
    <citation type="journal article" date="2017" name="Environ. Microbiol.">
        <title>Decay of the glycolytic pathway and adaptation to intranuclear parasitism within Enterocytozoonidae microsporidia.</title>
        <authorList>
            <person name="Wiredu Boakye D."/>
            <person name="Jaroenlak P."/>
            <person name="Prachumwat A."/>
            <person name="Williams T.A."/>
            <person name="Bateman K.S."/>
            <person name="Itsathitphaisarn O."/>
            <person name="Sritunyalucksana K."/>
            <person name="Paszkiewicz K.H."/>
            <person name="Moore K.A."/>
            <person name="Stentiford G.D."/>
            <person name="Williams B.A."/>
        </authorList>
    </citation>
    <scope>NUCLEOTIDE SEQUENCE [LARGE SCALE GENOMIC DNA]</scope>
    <source>
        <strain evidence="2">canceri</strain>
    </source>
</reference>
<dbReference type="VEuPathDB" id="MicrosporidiaDB:HERIO_2469"/>
<proteinExistence type="predicted"/>
<name>A0A1X0QEX7_9MICR</name>
<accession>A0A1X0QEX7</accession>
<dbReference type="EMBL" id="LTAI01000830">
    <property type="protein sequence ID" value="ORD98292.1"/>
    <property type="molecule type" value="Genomic_DNA"/>
</dbReference>
<comment type="caution">
    <text evidence="1">The sequence shown here is derived from an EMBL/GenBank/DDBJ whole genome shotgun (WGS) entry which is preliminary data.</text>
</comment>
<dbReference type="VEuPathDB" id="MicrosporidiaDB:A0H76_2780"/>
<organism evidence="1 2">
    <name type="scientific">Hepatospora eriocheir</name>
    <dbReference type="NCBI Taxonomy" id="1081669"/>
    <lineage>
        <taxon>Eukaryota</taxon>
        <taxon>Fungi</taxon>
        <taxon>Fungi incertae sedis</taxon>
        <taxon>Microsporidia</taxon>
        <taxon>Hepatosporidae</taxon>
        <taxon>Hepatospora</taxon>
    </lineage>
</organism>
<sequence length="218" mass="25322">MRDNHNIEDIKNHVKPILDIKCAYKGEEELIKVSSLYDLKYQLKKLNINDELVISSSFKSSDIDSLKIIAEKLGSKILLKKLIKKKEMLKLDELCDRMEVNSVNHNYPESNINMNNESELNLQQILSGNFNNLQGLNWLKEESKNILLKENLIVTLEKSSQFSLNILAYLLKVTKSNIDDLCIKFNKSKIDILKSIYELCIKEYILYDREHGNVKINC</sequence>